<gene>
    <name evidence="7" type="ORF">OCV47_08060</name>
</gene>
<dbReference type="InterPro" id="IPR036286">
    <property type="entry name" value="LexA/Signal_pep-like_sf"/>
</dbReference>
<keyword evidence="4 6" id="KW-0472">Membrane</keyword>
<evidence type="ECO:0000313" key="8">
    <source>
        <dbReference type="Proteomes" id="UP001652338"/>
    </source>
</evidence>
<keyword evidence="8" id="KW-1185">Reference proteome</keyword>
<dbReference type="CDD" id="cd06530">
    <property type="entry name" value="S26_SPase_I"/>
    <property type="match status" value="1"/>
</dbReference>
<reference evidence="7 8" key="1">
    <citation type="journal article" date="2021" name="ISME Commun">
        <title>Automated analysis of genomic sequences facilitates high-throughput and comprehensive description of bacteria.</title>
        <authorList>
            <person name="Hitch T.C.A."/>
        </authorList>
    </citation>
    <scope>NUCLEOTIDE SEQUENCE [LARGE SCALE GENOMIC DNA]</scope>
    <source>
        <strain evidence="7 8">Sanger_29</strain>
    </source>
</reference>
<feature type="transmembrane region" description="Helical" evidence="6">
    <location>
        <begin position="7"/>
        <end position="28"/>
    </location>
</feature>
<dbReference type="Gene3D" id="2.10.109.10">
    <property type="entry name" value="Umud Fragment, subunit A"/>
    <property type="match status" value="1"/>
</dbReference>
<dbReference type="Proteomes" id="UP001652338">
    <property type="component" value="Unassembled WGS sequence"/>
</dbReference>
<keyword evidence="7" id="KW-0378">Hydrolase</keyword>
<dbReference type="RefSeq" id="WP_262654626.1">
    <property type="nucleotide sequence ID" value="NZ_JAOQKE010000007.1"/>
</dbReference>
<evidence type="ECO:0000256" key="2">
    <source>
        <dbReference type="ARBA" id="ARBA00022692"/>
    </source>
</evidence>
<accession>A0ABT2SLB7</accession>
<evidence type="ECO:0000256" key="5">
    <source>
        <dbReference type="NCBIfam" id="TIGR02228"/>
    </source>
</evidence>
<dbReference type="PRINTS" id="PR00728">
    <property type="entry name" value="SIGNALPTASE"/>
</dbReference>
<sequence>MKLIRGILDLVMAGFLLVCMLLSVPKLWGYGIYTVTSGSMEPEIHTGDVIYTMPVEFQELREGDVITFSMNQGKTTVTHRIQKIDQKNRLIQTKGDANKENDRTWITEKSILGKVEYSIRSLGYLALLASSVSGKLFLLAVFMWMVAAQIAVAAIGAVCGRRETYVYQKKES</sequence>
<evidence type="ECO:0000256" key="6">
    <source>
        <dbReference type="SAM" id="Phobius"/>
    </source>
</evidence>
<dbReference type="InterPro" id="IPR001733">
    <property type="entry name" value="Peptidase_S26B"/>
</dbReference>
<organism evidence="7 8">
    <name type="scientific">Muricoprocola aceti</name>
    <dbReference type="NCBI Taxonomy" id="2981772"/>
    <lineage>
        <taxon>Bacteria</taxon>
        <taxon>Bacillati</taxon>
        <taxon>Bacillota</taxon>
        <taxon>Clostridia</taxon>
        <taxon>Lachnospirales</taxon>
        <taxon>Lachnospiraceae</taxon>
        <taxon>Muricoprocola</taxon>
    </lineage>
</organism>
<comment type="caution">
    <text evidence="7">The sequence shown here is derived from an EMBL/GenBank/DDBJ whole genome shotgun (WGS) entry which is preliminary data.</text>
</comment>
<dbReference type="GO" id="GO:0009003">
    <property type="term" value="F:signal peptidase activity"/>
    <property type="evidence" value="ECO:0007669"/>
    <property type="project" value="UniProtKB-EC"/>
</dbReference>
<keyword evidence="2 6" id="KW-0812">Transmembrane</keyword>
<dbReference type="EMBL" id="JAOQKE010000007">
    <property type="protein sequence ID" value="MCU6725302.1"/>
    <property type="molecule type" value="Genomic_DNA"/>
</dbReference>
<evidence type="ECO:0000256" key="1">
    <source>
        <dbReference type="ARBA" id="ARBA00004370"/>
    </source>
</evidence>
<dbReference type="InterPro" id="IPR019533">
    <property type="entry name" value="Peptidase_S26"/>
</dbReference>
<comment type="subcellular location">
    <subcellularLocation>
        <location evidence="1">Membrane</location>
    </subcellularLocation>
</comment>
<dbReference type="NCBIfam" id="TIGR02228">
    <property type="entry name" value="sigpep_I_arch"/>
    <property type="match status" value="1"/>
</dbReference>
<evidence type="ECO:0000256" key="4">
    <source>
        <dbReference type="ARBA" id="ARBA00023136"/>
    </source>
</evidence>
<evidence type="ECO:0000256" key="3">
    <source>
        <dbReference type="ARBA" id="ARBA00022989"/>
    </source>
</evidence>
<protein>
    <recommendedName>
        <fullName evidence="5">Signal peptidase I</fullName>
        <ecNumber evidence="5">3.4.21.89</ecNumber>
    </recommendedName>
</protein>
<dbReference type="PANTHER" id="PTHR10806:SF6">
    <property type="entry name" value="SIGNAL PEPTIDASE COMPLEX CATALYTIC SUBUNIT SEC11"/>
    <property type="match status" value="1"/>
</dbReference>
<dbReference type="SUPFAM" id="SSF51306">
    <property type="entry name" value="LexA/Signal peptidase"/>
    <property type="match status" value="1"/>
</dbReference>
<name>A0ABT2SLB7_9FIRM</name>
<evidence type="ECO:0000313" key="7">
    <source>
        <dbReference type="EMBL" id="MCU6725302.1"/>
    </source>
</evidence>
<keyword evidence="3 6" id="KW-1133">Transmembrane helix</keyword>
<feature type="transmembrane region" description="Helical" evidence="6">
    <location>
        <begin position="136"/>
        <end position="160"/>
    </location>
</feature>
<dbReference type="EC" id="3.4.21.89" evidence="5"/>
<dbReference type="PANTHER" id="PTHR10806">
    <property type="entry name" value="SIGNAL PEPTIDASE COMPLEX CATALYTIC SUBUNIT SEC11"/>
    <property type="match status" value="1"/>
</dbReference>
<proteinExistence type="predicted"/>